<evidence type="ECO:0000313" key="2">
    <source>
        <dbReference type="Proteomes" id="UP000612893"/>
    </source>
</evidence>
<comment type="caution">
    <text evidence="1">The sequence shown here is derived from an EMBL/GenBank/DDBJ whole genome shotgun (WGS) entry which is preliminary data.</text>
</comment>
<sequence>MTVSIVVPVVDEAARIVEALRRLRRDFPECELVVV</sequence>
<evidence type="ECO:0000313" key="1">
    <source>
        <dbReference type="EMBL" id="MBJ7597935.1"/>
    </source>
</evidence>
<dbReference type="AlphaFoldDB" id="A0A934N2B1"/>
<gene>
    <name evidence="1" type="ORF">JF922_07585</name>
</gene>
<accession>A0A934N2B1</accession>
<organism evidence="1 2">
    <name type="scientific">Candidatus Nephthysia bennettiae</name>
    <dbReference type="NCBI Taxonomy" id="3127016"/>
    <lineage>
        <taxon>Bacteria</taxon>
        <taxon>Bacillati</taxon>
        <taxon>Candidatus Dormiibacterota</taxon>
        <taxon>Candidatus Dormibacteria</taxon>
        <taxon>Candidatus Dormibacterales</taxon>
        <taxon>Candidatus Dormibacteraceae</taxon>
        <taxon>Candidatus Nephthysia</taxon>
    </lineage>
</organism>
<proteinExistence type="predicted"/>
<name>A0A934N2B1_9BACT</name>
<reference evidence="1" key="1">
    <citation type="submission" date="2020-10" db="EMBL/GenBank/DDBJ databases">
        <title>Ca. Dormibacterota MAGs.</title>
        <authorList>
            <person name="Montgomery K."/>
        </authorList>
    </citation>
    <scope>NUCLEOTIDE SEQUENCE [LARGE SCALE GENOMIC DNA]</scope>
    <source>
        <strain evidence="1">SC8812_S17_10</strain>
    </source>
</reference>
<dbReference type="Proteomes" id="UP000612893">
    <property type="component" value="Unassembled WGS sequence"/>
</dbReference>
<dbReference type="EMBL" id="JAEKNR010000086">
    <property type="protein sequence ID" value="MBJ7597935.1"/>
    <property type="molecule type" value="Genomic_DNA"/>
</dbReference>
<feature type="non-terminal residue" evidence="1">
    <location>
        <position position="35"/>
    </location>
</feature>
<keyword evidence="2" id="KW-1185">Reference proteome</keyword>
<protein>
    <submittedName>
        <fullName evidence="1">Glycosyltransferase</fullName>
    </submittedName>
</protein>